<dbReference type="Proteomes" id="UP000481861">
    <property type="component" value="Unassembled WGS sequence"/>
</dbReference>
<dbReference type="Pfam" id="PF12222">
    <property type="entry name" value="PNGaseA"/>
    <property type="match status" value="1"/>
</dbReference>
<reference evidence="3 4" key="1">
    <citation type="submission" date="2020-01" db="EMBL/GenBank/DDBJ databases">
        <authorList>
            <consortium name="DOE Joint Genome Institute"/>
            <person name="Haridas S."/>
            <person name="Albert R."/>
            <person name="Binder M."/>
            <person name="Bloem J."/>
            <person name="Labutti K."/>
            <person name="Salamov A."/>
            <person name="Andreopoulos B."/>
            <person name="Baker S.E."/>
            <person name="Barry K."/>
            <person name="Bills G."/>
            <person name="Bluhm B.H."/>
            <person name="Cannon C."/>
            <person name="Castanera R."/>
            <person name="Culley D.E."/>
            <person name="Daum C."/>
            <person name="Ezra D."/>
            <person name="Gonzalez J.B."/>
            <person name="Henrissat B."/>
            <person name="Kuo A."/>
            <person name="Liang C."/>
            <person name="Lipzen A."/>
            <person name="Lutzoni F."/>
            <person name="Magnuson J."/>
            <person name="Mondo S."/>
            <person name="Nolan M."/>
            <person name="Ohm R."/>
            <person name="Pangilinan J."/>
            <person name="Park H.-J.H."/>
            <person name="Ramirez L."/>
            <person name="Alfaro M."/>
            <person name="Sun H."/>
            <person name="Tritt A."/>
            <person name="Yoshinaga Y."/>
            <person name="Zwiers L.-H.L."/>
            <person name="Turgeon B.G."/>
            <person name="Goodwin S.B."/>
            <person name="Spatafora J.W."/>
            <person name="Crous P.W."/>
            <person name="Grigoriev I.V."/>
        </authorList>
    </citation>
    <scope>NUCLEOTIDE SEQUENCE [LARGE SCALE GENOMIC DNA]</scope>
    <source>
        <strain evidence="3 4">CBS 611.86</strain>
    </source>
</reference>
<feature type="domain" description="Peptide N-acetyl-beta-D-glucosaminyl asparaginase amidase A N-terminal" evidence="2">
    <location>
        <begin position="33"/>
        <end position="350"/>
    </location>
</feature>
<proteinExistence type="predicted"/>
<dbReference type="PANTHER" id="PTHR31104">
    <property type="entry name" value="PEPTIDE-N4-(N-ACETYL-BETA-GLUCOSAMINYL)ASPARAGINE AMIDASE A PROTEIN"/>
    <property type="match status" value="1"/>
</dbReference>
<comment type="caution">
    <text evidence="3">The sequence shown here is derived from an EMBL/GenBank/DDBJ whole genome shotgun (WGS) entry which is preliminary data.</text>
</comment>
<dbReference type="InterPro" id="IPR056948">
    <property type="entry name" value="PNGaseA_N"/>
</dbReference>
<accession>A0A7C8MB63</accession>
<evidence type="ECO:0000256" key="1">
    <source>
        <dbReference type="SAM" id="MobiDB-lite"/>
    </source>
</evidence>
<evidence type="ECO:0000313" key="3">
    <source>
        <dbReference type="EMBL" id="KAF2872521.1"/>
    </source>
</evidence>
<name>A0A7C8MB63_9PLEO</name>
<gene>
    <name evidence="3" type="ORF">BDV95DRAFT_593878</name>
</gene>
<dbReference type="Pfam" id="PF25156">
    <property type="entry name" value="PNGase_A_C"/>
    <property type="match status" value="1"/>
</dbReference>
<organism evidence="3 4">
    <name type="scientific">Massariosphaeria phaeospora</name>
    <dbReference type="NCBI Taxonomy" id="100035"/>
    <lineage>
        <taxon>Eukaryota</taxon>
        <taxon>Fungi</taxon>
        <taxon>Dikarya</taxon>
        <taxon>Ascomycota</taxon>
        <taxon>Pezizomycotina</taxon>
        <taxon>Dothideomycetes</taxon>
        <taxon>Pleosporomycetidae</taxon>
        <taxon>Pleosporales</taxon>
        <taxon>Pleosporales incertae sedis</taxon>
        <taxon>Massariosphaeria</taxon>
    </lineage>
</organism>
<dbReference type="EMBL" id="JAADJZ010000009">
    <property type="protein sequence ID" value="KAF2872521.1"/>
    <property type="molecule type" value="Genomic_DNA"/>
</dbReference>
<feature type="region of interest" description="Disordered" evidence="1">
    <location>
        <begin position="414"/>
        <end position="435"/>
    </location>
</feature>
<keyword evidence="4" id="KW-1185">Reference proteome</keyword>
<sequence length="618" mass="67597">MIPSIPGVNGVVFDGLTPSSGTALKVSPPVYSPEQSSCQQTLMVHTFGWSYGKPFVSRYNPPECKFNRVTFNFTVTSAGRQFDRLALMFFNDTEIFRTSTAEPTPHGIIWTYVKDMSNYVALFKESQKIIFDLGNLIDDTYTGSWNTTLTATFFTANDTIDAADMIIPISARNSASNNPSGFVVPDTKAMNPVVLPQNIRKAVFSIAACGQANEEFWWSNVLSSDTQAFGNETTLFGYSPFRELQLYIDGMLAGVAWPFPVIFTGGIAPAFWRPIVGIDAFDLREDEIDISPFLPILCDGKEHTFEIRVAGINDDGKSNGYLTGSVGSNWVITGKVFVWLDSTGSVTTGTTPTILSPAPSLDLNSTAQRINGTVHSLEYYVKVARTLSVESMIETSAGSRIVNWQQNITFNNEGHVTNGGNDQITKQTTLGSDVSSNQYSRRYEYPLRVSSSYQVLSGGKFTIDAEMGRGKYVNKIGELAFPSEVKVFDFSHAMDRSPSSFSGASTNTWQNGTSSYRSVPAQKKSYGSGSTEQYYSLSGIVANNAAPVQGGDNDPVASDSELYHRHVLAVNDSLVLDIETFGGKDVEIGFQNSYSAQNTHERSFAKFSIKALLGRGPF</sequence>
<dbReference type="OrthoDB" id="1612078at2759"/>
<dbReference type="InterPro" id="IPR021102">
    <property type="entry name" value="PNGase_A"/>
</dbReference>
<dbReference type="AlphaFoldDB" id="A0A7C8MB63"/>
<evidence type="ECO:0000313" key="4">
    <source>
        <dbReference type="Proteomes" id="UP000481861"/>
    </source>
</evidence>
<evidence type="ECO:0000259" key="2">
    <source>
        <dbReference type="Pfam" id="PF12222"/>
    </source>
</evidence>
<protein>
    <submittedName>
        <fullName evidence="3">Peptide N-acetyl-beta-D-glucosaminyl asparaginase amidase A-domain-containing protein</fullName>
    </submittedName>
</protein>